<reference evidence="4" key="3">
    <citation type="submission" date="2014-06" db="EMBL/GenBank/DDBJ databases">
        <authorList>
            <person name="Berkman P.J."/>
        </authorList>
    </citation>
    <scope>NUCLEOTIDE SEQUENCE [LARGE SCALE GENOMIC DNA]</scope>
</reference>
<dbReference type="Pfam" id="PF07859">
    <property type="entry name" value="Abhydrolase_3"/>
    <property type="match status" value="1"/>
</dbReference>
<dbReference type="InterPro" id="IPR013094">
    <property type="entry name" value="AB_hydrolase_3"/>
</dbReference>
<dbReference type="EMBL" id="CCFA01000343">
    <property type="protein sequence ID" value="CDR98787.1"/>
    <property type="molecule type" value="Genomic_DNA"/>
</dbReference>
<feature type="domain" description="Alpha/beta hydrolase fold-3" evidence="1">
    <location>
        <begin position="88"/>
        <end position="292"/>
    </location>
</feature>
<sequence length="326" mass="36587">MDIESDTLEERRHPWSLRYIRLKAVVLLIRFFGLLSPLSEEKRPPLPPTFQRRLVRVASRQKGRSIKAHIYRSSSTSALNAPLPVHITWHGSGFVLPRFATDYAYVDHHLKQLGPDCILVDADYRKAPEHPFPAAVHDAIDVVNYILSQPHIYDVDRITLGGFSAGAGLALVVGAHFGPQRIAGVAALYPVVDFTVKPNDYPLQTKQHDSGVILPGWLTDYFIDAYVVRQEDKSHPLCSVKFADPASFPRLLIASGKADTLHTEAQELVSHLNDAGRTDARFISIDNEGHGFDKRPKCPESHQRTETLYHQLTEFIRLCWSATSAQ</sequence>
<dbReference type="SUPFAM" id="SSF53474">
    <property type="entry name" value="alpha/beta-Hydrolases"/>
    <property type="match status" value="1"/>
</dbReference>
<reference evidence="2" key="2">
    <citation type="submission" date="2014-06" db="EMBL/GenBank/DDBJ databases">
        <authorList>
            <person name="Ju J."/>
            <person name="Zhang J."/>
        </authorList>
    </citation>
    <scope>NUCLEOTIDE SEQUENCE</scope>
    <source>
        <strain evidence="2">SscI8</strain>
    </source>
</reference>
<dbReference type="Gene3D" id="3.40.50.1820">
    <property type="entry name" value="alpha/beta hydrolase"/>
    <property type="match status" value="1"/>
</dbReference>
<keyword evidence="4" id="KW-1185">Reference proteome</keyword>
<dbReference type="EMBL" id="LK056678">
    <property type="protein sequence ID" value="CDR88340.1"/>
    <property type="molecule type" value="Genomic_DNA"/>
</dbReference>
<protein>
    <recommendedName>
        <fullName evidence="1">Alpha/beta hydrolase fold-3 domain-containing protein</fullName>
    </recommendedName>
</protein>
<reference evidence="3" key="1">
    <citation type="submission" date="2014-06" db="EMBL/GenBank/DDBJ databases">
        <authorList>
            <person name="Berkman J.Paul."/>
        </authorList>
    </citation>
    <scope>NUCLEOTIDE SEQUENCE [LARGE SCALE GENOMIC DNA]</scope>
</reference>
<evidence type="ECO:0000313" key="4">
    <source>
        <dbReference type="Proteomes" id="UP000242770"/>
    </source>
</evidence>
<evidence type="ECO:0000313" key="3">
    <source>
        <dbReference type="EMBL" id="CDR98787.1"/>
    </source>
</evidence>
<dbReference type="STRING" id="49012.A0A0F7RVH8"/>
<gene>
    <name evidence="3" type="primary">SSCI06470.1</name>
    <name evidence="2" type="ORF">SPSC_04167</name>
</gene>
<dbReference type="PANTHER" id="PTHR23024">
    <property type="entry name" value="ARYLACETAMIDE DEACETYLASE"/>
    <property type="match status" value="1"/>
</dbReference>
<evidence type="ECO:0000313" key="2">
    <source>
        <dbReference type="EMBL" id="CDR88340.1"/>
    </source>
</evidence>
<dbReference type="AlphaFoldDB" id="A0A0F7RVH8"/>
<dbReference type="InterPro" id="IPR029058">
    <property type="entry name" value="AB_hydrolase_fold"/>
</dbReference>
<dbReference type="InterPro" id="IPR050466">
    <property type="entry name" value="Carboxylest/Gibb_receptor"/>
</dbReference>
<dbReference type="OrthoDB" id="408631at2759"/>
<organism evidence="3 4">
    <name type="scientific">Sporisorium scitamineum</name>
    <dbReference type="NCBI Taxonomy" id="49012"/>
    <lineage>
        <taxon>Eukaryota</taxon>
        <taxon>Fungi</taxon>
        <taxon>Dikarya</taxon>
        <taxon>Basidiomycota</taxon>
        <taxon>Ustilaginomycotina</taxon>
        <taxon>Ustilaginomycetes</taxon>
        <taxon>Ustilaginales</taxon>
        <taxon>Ustilaginaceae</taxon>
        <taxon>Sporisorium</taxon>
    </lineage>
</organism>
<evidence type="ECO:0000259" key="1">
    <source>
        <dbReference type="Pfam" id="PF07859"/>
    </source>
</evidence>
<dbReference type="PANTHER" id="PTHR23024:SF242">
    <property type="entry name" value="ALPHA_BETA HYDROLASE FOLD-3 DOMAIN-CONTAINING PROTEIN-RELATED"/>
    <property type="match status" value="1"/>
</dbReference>
<dbReference type="Proteomes" id="UP000242770">
    <property type="component" value="Unassembled WGS sequence"/>
</dbReference>
<name>A0A0F7RVH8_9BASI</name>
<dbReference type="GO" id="GO:0016787">
    <property type="term" value="F:hydrolase activity"/>
    <property type="evidence" value="ECO:0007669"/>
    <property type="project" value="InterPro"/>
</dbReference>
<proteinExistence type="predicted"/>
<accession>A0A0F7RVH8</accession>